<dbReference type="InterPro" id="IPR039798">
    <property type="entry name" value="Sulfhydryl_oxidase"/>
</dbReference>
<feature type="compositionally biased region" description="Basic and acidic residues" evidence="1">
    <location>
        <begin position="410"/>
        <end position="425"/>
    </location>
</feature>
<name>A0A1Z5KC26_FISSO</name>
<evidence type="ECO:0000256" key="1">
    <source>
        <dbReference type="SAM" id="MobiDB-lite"/>
    </source>
</evidence>
<dbReference type="InParanoid" id="A0A1Z5KC26"/>
<sequence>MKGLSSLSRAVRRIILLILVCIALTYAATERAGHIDLFDADTLSYYLQFNQSNNKENDASVKHPYDVVVLYYAQWCQNCRSLSPMYIRIAEILKAGEAKSNIIMGYFDCEADYEHAVLCEQVGITHYPTLQYISLAPDHRLPHTQKKLPPHVTQFPGNWQVGESILDWIRTMSFLSQWHRASWGKALRQFLFAKSSYPQSSVSELPVGLPPQVANQKQLQAAEQALNSSQALVTRTSYYVDALLAPMPCRDNHCMTESATNITYIDAYGYLDRTAGWSSMTPSAQIVRSCVLEAVLDVCQRLQVQIAEVWLSQQKPIPQVEYLTQEQLERFEPETRQMMEEQEPYCLQIDQCIMKQLEPVEVCLPPTCPFQETYKCRYLTTCFVDAVQRDYADALGVEWKPHGSISEPTAQKKQETKQQGEEQAPKKQKWGLF</sequence>
<dbReference type="OrthoDB" id="197666at2759"/>
<evidence type="ECO:0000259" key="3">
    <source>
        <dbReference type="PROSITE" id="PS51352"/>
    </source>
</evidence>
<evidence type="ECO:0000313" key="5">
    <source>
        <dbReference type="Proteomes" id="UP000198406"/>
    </source>
</evidence>
<dbReference type="GO" id="GO:0005615">
    <property type="term" value="C:extracellular space"/>
    <property type="evidence" value="ECO:0007669"/>
    <property type="project" value="TreeGrafter"/>
</dbReference>
<proteinExistence type="predicted"/>
<dbReference type="PANTHER" id="PTHR22897:SF8">
    <property type="entry name" value="SULFHYDRYL OXIDASE"/>
    <property type="match status" value="1"/>
</dbReference>
<dbReference type="InterPro" id="IPR013766">
    <property type="entry name" value="Thioredoxin_domain"/>
</dbReference>
<dbReference type="InterPro" id="IPR036249">
    <property type="entry name" value="Thioredoxin-like_sf"/>
</dbReference>
<feature type="chain" id="PRO_5012848652" description="Thioredoxin domain-containing protein" evidence="2">
    <location>
        <begin position="28"/>
        <end position="433"/>
    </location>
</feature>
<feature type="signal peptide" evidence="2">
    <location>
        <begin position="1"/>
        <end position="27"/>
    </location>
</feature>
<reference evidence="4 5" key="1">
    <citation type="journal article" date="2015" name="Plant Cell">
        <title>Oil accumulation by the oleaginous diatom Fistulifera solaris as revealed by the genome and transcriptome.</title>
        <authorList>
            <person name="Tanaka T."/>
            <person name="Maeda Y."/>
            <person name="Veluchamy A."/>
            <person name="Tanaka M."/>
            <person name="Abida H."/>
            <person name="Marechal E."/>
            <person name="Bowler C."/>
            <person name="Muto M."/>
            <person name="Sunaga Y."/>
            <person name="Tanaka M."/>
            <person name="Yoshino T."/>
            <person name="Taniguchi T."/>
            <person name="Fukuda Y."/>
            <person name="Nemoto M."/>
            <person name="Matsumoto M."/>
            <person name="Wong P.S."/>
            <person name="Aburatani S."/>
            <person name="Fujibuchi W."/>
        </authorList>
    </citation>
    <scope>NUCLEOTIDE SEQUENCE [LARGE SCALE GENOMIC DNA]</scope>
    <source>
        <strain evidence="4 5">JPCC DA0580</strain>
    </source>
</reference>
<protein>
    <recommendedName>
        <fullName evidence="3">Thioredoxin domain-containing protein</fullName>
    </recommendedName>
</protein>
<evidence type="ECO:0000256" key="2">
    <source>
        <dbReference type="SAM" id="SignalP"/>
    </source>
</evidence>
<comment type="caution">
    <text evidence="4">The sequence shown here is derived from an EMBL/GenBank/DDBJ whole genome shotgun (WGS) entry which is preliminary data.</text>
</comment>
<dbReference type="GO" id="GO:0016971">
    <property type="term" value="F:flavin-dependent sulfhydryl oxidase activity"/>
    <property type="evidence" value="ECO:0007669"/>
    <property type="project" value="InterPro"/>
</dbReference>
<evidence type="ECO:0000313" key="4">
    <source>
        <dbReference type="EMBL" id="GAX23844.1"/>
    </source>
</evidence>
<dbReference type="EMBL" id="BDSP01000204">
    <property type="protein sequence ID" value="GAX23844.1"/>
    <property type="molecule type" value="Genomic_DNA"/>
</dbReference>
<gene>
    <name evidence="4" type="ORF">FisN_20Hh048</name>
</gene>
<dbReference type="Proteomes" id="UP000198406">
    <property type="component" value="Unassembled WGS sequence"/>
</dbReference>
<organism evidence="4 5">
    <name type="scientific">Fistulifera solaris</name>
    <name type="common">Oleaginous diatom</name>
    <dbReference type="NCBI Taxonomy" id="1519565"/>
    <lineage>
        <taxon>Eukaryota</taxon>
        <taxon>Sar</taxon>
        <taxon>Stramenopiles</taxon>
        <taxon>Ochrophyta</taxon>
        <taxon>Bacillariophyta</taxon>
        <taxon>Bacillariophyceae</taxon>
        <taxon>Bacillariophycidae</taxon>
        <taxon>Naviculales</taxon>
        <taxon>Naviculaceae</taxon>
        <taxon>Fistulifera</taxon>
    </lineage>
</organism>
<dbReference type="GO" id="GO:0003756">
    <property type="term" value="F:protein disulfide isomerase activity"/>
    <property type="evidence" value="ECO:0007669"/>
    <property type="project" value="TreeGrafter"/>
</dbReference>
<dbReference type="GO" id="GO:0006457">
    <property type="term" value="P:protein folding"/>
    <property type="evidence" value="ECO:0007669"/>
    <property type="project" value="TreeGrafter"/>
</dbReference>
<feature type="region of interest" description="Disordered" evidence="1">
    <location>
        <begin position="401"/>
        <end position="433"/>
    </location>
</feature>
<feature type="domain" description="Thioredoxin" evidence="3">
    <location>
        <begin position="17"/>
        <end position="174"/>
    </location>
</feature>
<keyword evidence="5" id="KW-1185">Reference proteome</keyword>
<dbReference type="AlphaFoldDB" id="A0A1Z5KC26"/>
<dbReference type="PROSITE" id="PS51352">
    <property type="entry name" value="THIOREDOXIN_2"/>
    <property type="match status" value="1"/>
</dbReference>
<dbReference type="CDD" id="cd02961">
    <property type="entry name" value="PDI_a_family"/>
    <property type="match status" value="1"/>
</dbReference>
<dbReference type="SUPFAM" id="SSF52833">
    <property type="entry name" value="Thioredoxin-like"/>
    <property type="match status" value="1"/>
</dbReference>
<dbReference type="Pfam" id="PF00085">
    <property type="entry name" value="Thioredoxin"/>
    <property type="match status" value="1"/>
</dbReference>
<dbReference type="PANTHER" id="PTHR22897">
    <property type="entry name" value="QUIESCIN Q6-RELATED SULFHYDRYL OXIDASE"/>
    <property type="match status" value="1"/>
</dbReference>
<keyword evidence="2" id="KW-0732">Signal</keyword>
<accession>A0A1Z5KC26</accession>
<dbReference type="GO" id="GO:0000139">
    <property type="term" value="C:Golgi membrane"/>
    <property type="evidence" value="ECO:0007669"/>
    <property type="project" value="TreeGrafter"/>
</dbReference>
<dbReference type="Gene3D" id="3.40.30.10">
    <property type="entry name" value="Glutaredoxin"/>
    <property type="match status" value="1"/>
</dbReference>